<evidence type="ECO:0000313" key="1">
    <source>
        <dbReference type="EMBL" id="DAE17677.1"/>
    </source>
</evidence>
<proteinExistence type="predicted"/>
<reference evidence="1" key="1">
    <citation type="journal article" date="2021" name="Proc. Natl. Acad. Sci. U.S.A.">
        <title>A Catalog of Tens of Thousands of Viruses from Human Metagenomes Reveals Hidden Associations with Chronic Diseases.</title>
        <authorList>
            <person name="Tisza M.J."/>
            <person name="Buck C.B."/>
        </authorList>
    </citation>
    <scope>NUCLEOTIDE SEQUENCE</scope>
    <source>
        <strain evidence="1">Ct73D3</strain>
    </source>
</reference>
<organism evidence="1">
    <name type="scientific">Siphoviridae sp. ct73D3</name>
    <dbReference type="NCBI Taxonomy" id="2825347"/>
    <lineage>
        <taxon>Viruses</taxon>
        <taxon>Duplodnaviria</taxon>
        <taxon>Heunggongvirae</taxon>
        <taxon>Uroviricota</taxon>
        <taxon>Caudoviricetes</taxon>
    </lineage>
</organism>
<protein>
    <submittedName>
        <fullName evidence="1">Uncharacterized protein</fullName>
    </submittedName>
</protein>
<dbReference type="EMBL" id="BK015644">
    <property type="protein sequence ID" value="DAE17677.1"/>
    <property type="molecule type" value="Genomic_DNA"/>
</dbReference>
<sequence>MYVARDKDGDLYLYKDHPLKCPESWQPSKTLNDWIKLYPSLFPEVKWEDEEPTEVELVKKEE</sequence>
<accession>A0A8S5QFY4</accession>
<name>A0A8S5QFY4_9CAUD</name>